<dbReference type="SMART" id="SM00256">
    <property type="entry name" value="FBOX"/>
    <property type="match status" value="1"/>
</dbReference>
<dbReference type="PROSITE" id="PS50181">
    <property type="entry name" value="FBOX"/>
    <property type="match status" value="1"/>
</dbReference>
<evidence type="ECO:0000313" key="2">
    <source>
        <dbReference type="EMBL" id="KAK7340161.1"/>
    </source>
</evidence>
<comment type="caution">
    <text evidence="2">The sequence shown here is derived from an EMBL/GenBank/DDBJ whole genome shotgun (WGS) entry which is preliminary data.</text>
</comment>
<dbReference type="EMBL" id="JAYMYQ010000004">
    <property type="protein sequence ID" value="KAK7340161.1"/>
    <property type="molecule type" value="Genomic_DNA"/>
</dbReference>
<sequence>MRKGKSSGANPFERLCDELIVAIFMALNAADIATVSMVCKSFNRLCRDPSLWNKLDLTTLSSYRFKVPHDRLGVWKDQLSSKKLNQLLSSVLDLSKGNTTYLIFNYYVYLSDLQLIYVAERTPNLKRLVLPSSGDLTKVGIVKAMKWWQDLESVTITSVVSHPYIFYAVQEYGKKITELKFTCGFQEYHAEALIKHTPNLRTLSVRSVIVSMKGLCLVLKTMKHLEVVNICHSLIMDRKSPTSRVVVYRIPDLKDHLNKKCLAKLIYCQGNWCLRCKNARDTNPNREPYGHFEDIWREDEIPSLSH</sequence>
<evidence type="ECO:0000313" key="4">
    <source>
        <dbReference type="EMBL" id="KAK7340169.1"/>
    </source>
</evidence>
<evidence type="ECO:0000313" key="5">
    <source>
        <dbReference type="Proteomes" id="UP001367508"/>
    </source>
</evidence>
<dbReference type="Proteomes" id="UP001367508">
    <property type="component" value="Unassembled WGS sequence"/>
</dbReference>
<dbReference type="InterPro" id="IPR032675">
    <property type="entry name" value="LRR_dom_sf"/>
</dbReference>
<dbReference type="PANTHER" id="PTHR38926">
    <property type="entry name" value="F-BOX DOMAIN CONTAINING PROTEIN, EXPRESSED"/>
    <property type="match status" value="1"/>
</dbReference>
<dbReference type="Gene3D" id="1.20.1280.50">
    <property type="match status" value="1"/>
</dbReference>
<dbReference type="Pfam" id="PF12937">
    <property type="entry name" value="F-box-like"/>
    <property type="match status" value="1"/>
</dbReference>
<name>A0AAN9QMU9_CANGL</name>
<reference evidence="2 5" key="1">
    <citation type="submission" date="2024-01" db="EMBL/GenBank/DDBJ databases">
        <title>The genomes of 5 underutilized Papilionoideae crops provide insights into root nodulation and disease resistanc.</title>
        <authorList>
            <person name="Jiang F."/>
        </authorList>
    </citation>
    <scope>NUCLEOTIDE SEQUENCE [LARGE SCALE GENOMIC DNA]</scope>
    <source>
        <strain evidence="2">LVBAO_FW01</strain>
        <tissue evidence="2">Leaves</tissue>
    </source>
</reference>
<organism evidence="2 5">
    <name type="scientific">Canavalia gladiata</name>
    <name type="common">Sword bean</name>
    <name type="synonym">Dolichos gladiatus</name>
    <dbReference type="NCBI Taxonomy" id="3824"/>
    <lineage>
        <taxon>Eukaryota</taxon>
        <taxon>Viridiplantae</taxon>
        <taxon>Streptophyta</taxon>
        <taxon>Embryophyta</taxon>
        <taxon>Tracheophyta</taxon>
        <taxon>Spermatophyta</taxon>
        <taxon>Magnoliopsida</taxon>
        <taxon>eudicotyledons</taxon>
        <taxon>Gunneridae</taxon>
        <taxon>Pentapetalae</taxon>
        <taxon>rosids</taxon>
        <taxon>fabids</taxon>
        <taxon>Fabales</taxon>
        <taxon>Fabaceae</taxon>
        <taxon>Papilionoideae</taxon>
        <taxon>50 kb inversion clade</taxon>
        <taxon>NPAAA clade</taxon>
        <taxon>indigoferoid/millettioid clade</taxon>
        <taxon>Phaseoleae</taxon>
        <taxon>Canavalia</taxon>
    </lineage>
</organism>
<dbReference type="AlphaFoldDB" id="A0AAN9QMU9"/>
<evidence type="ECO:0000313" key="3">
    <source>
        <dbReference type="EMBL" id="KAK7340168.1"/>
    </source>
</evidence>
<gene>
    <name evidence="2" type="ORF">VNO77_20855</name>
    <name evidence="3" type="ORF">VNO77_20863</name>
    <name evidence="4" type="ORF">VNO77_20864</name>
</gene>
<evidence type="ECO:0000259" key="1">
    <source>
        <dbReference type="PROSITE" id="PS50181"/>
    </source>
</evidence>
<feature type="domain" description="F-box" evidence="1">
    <location>
        <begin position="9"/>
        <end position="55"/>
    </location>
</feature>
<dbReference type="EMBL" id="JAYMYQ010000004">
    <property type="protein sequence ID" value="KAK7340169.1"/>
    <property type="molecule type" value="Genomic_DNA"/>
</dbReference>
<dbReference type="SUPFAM" id="SSF52047">
    <property type="entry name" value="RNI-like"/>
    <property type="match status" value="1"/>
</dbReference>
<protein>
    <recommendedName>
        <fullName evidence="1">F-box domain-containing protein</fullName>
    </recommendedName>
</protein>
<dbReference type="EMBL" id="JAYMYQ010000004">
    <property type="protein sequence ID" value="KAK7340168.1"/>
    <property type="molecule type" value="Genomic_DNA"/>
</dbReference>
<dbReference type="PANTHER" id="PTHR38926:SF10">
    <property type="entry name" value="F-BOX DOMAIN-CONTAINING PROTEIN"/>
    <property type="match status" value="1"/>
</dbReference>
<dbReference type="SUPFAM" id="SSF81383">
    <property type="entry name" value="F-box domain"/>
    <property type="match status" value="1"/>
</dbReference>
<dbReference type="InterPro" id="IPR036047">
    <property type="entry name" value="F-box-like_dom_sf"/>
</dbReference>
<keyword evidence="5" id="KW-1185">Reference proteome</keyword>
<accession>A0AAN9QMU9</accession>
<proteinExistence type="predicted"/>
<dbReference type="InterPro" id="IPR001810">
    <property type="entry name" value="F-box_dom"/>
</dbReference>
<dbReference type="Gene3D" id="3.80.10.10">
    <property type="entry name" value="Ribonuclease Inhibitor"/>
    <property type="match status" value="1"/>
</dbReference>